<dbReference type="InterPro" id="IPR000719">
    <property type="entry name" value="Prot_kinase_dom"/>
</dbReference>
<sequence length="575" mass="60220">MTSNGGRPEEPTSYGLQPPAPRPAPGAAHPAQPGAAGPLPAPREAPGPAAPAGPAAERPATGPDTGAGRLVGGRYRLLERLGSGGMGTVWRARDEVVDRDVAVKEPRVPDHVTADERRTAHLRMQREARAAARIDHPSVVAIHDVVTEGESPWIVMELVRGQSLAELLEEGTLPPREAARIGVAVLGALAAAHEAGVLHRDVKPGNVMVGRHERVVLTDFGIAQMEGEEKLTETGGFVGSPEYIAPERVLGRRPGPESDLWSLGVLLYQAVEGVSPFRRQTTPSTLQAILLAELPPPQHAGPLAPAIAGLLRKEPEARLTAPAALLPLRAAAAPPAAPERPGHPPTEAVGPADAAGGPGSGPGARRKGRARLALAAGAAVLAAALVVTLVLQLRGDDLPAGWKRYEEYRMAVAVAAPADWRISTGDDPDDSDGAYLGTWYTSPKGDMSMLVDRQANATETARATAERWKRESESATPPEGGEQAVGAVQDATEQGRDAALLTTSYNTDDDAADRRLRKTLIVVSAQQERLTIRVDVPAGKPAEKTASDLLAKARAAYRIDTLPQPSAPSTPAAIP</sequence>
<comment type="caution">
    <text evidence="10">The sequence shown here is derived from an EMBL/GenBank/DDBJ whole genome shotgun (WGS) entry which is preliminary data.</text>
</comment>
<dbReference type="Gene3D" id="1.10.510.10">
    <property type="entry name" value="Transferase(Phosphotransferase) domain 1"/>
    <property type="match status" value="1"/>
</dbReference>
<evidence type="ECO:0000256" key="8">
    <source>
        <dbReference type="SAM" id="MobiDB-lite"/>
    </source>
</evidence>
<keyword evidence="2 10" id="KW-0723">Serine/threonine-protein kinase</keyword>
<dbReference type="PROSITE" id="PS50011">
    <property type="entry name" value="PROTEIN_KINASE_DOM"/>
    <property type="match status" value="1"/>
</dbReference>
<dbReference type="CDD" id="cd14014">
    <property type="entry name" value="STKc_PknB_like"/>
    <property type="match status" value="1"/>
</dbReference>
<dbReference type="SMART" id="SM00220">
    <property type="entry name" value="S_TKc"/>
    <property type="match status" value="1"/>
</dbReference>
<accession>A0A2S9PPA8</accession>
<keyword evidence="11" id="KW-1185">Reference proteome</keyword>
<dbReference type="Pfam" id="PF00069">
    <property type="entry name" value="Pkinase"/>
    <property type="match status" value="1"/>
</dbReference>
<keyword evidence="6 7" id="KW-0067">ATP-binding</keyword>
<feature type="domain" description="Protein kinase" evidence="9">
    <location>
        <begin position="75"/>
        <end position="346"/>
    </location>
</feature>
<keyword evidence="5 10" id="KW-0418">Kinase</keyword>
<dbReference type="InterPro" id="IPR008271">
    <property type="entry name" value="Ser/Thr_kinase_AS"/>
</dbReference>
<gene>
    <name evidence="10" type="ORF">C6N75_26660</name>
</gene>
<dbReference type="PANTHER" id="PTHR43289">
    <property type="entry name" value="MITOGEN-ACTIVATED PROTEIN KINASE KINASE KINASE 20-RELATED"/>
    <property type="match status" value="1"/>
</dbReference>
<evidence type="ECO:0000256" key="4">
    <source>
        <dbReference type="ARBA" id="ARBA00022741"/>
    </source>
</evidence>
<organism evidence="10 11">
    <name type="scientific">Streptomyces solincola</name>
    <dbReference type="NCBI Taxonomy" id="2100817"/>
    <lineage>
        <taxon>Bacteria</taxon>
        <taxon>Bacillati</taxon>
        <taxon>Actinomycetota</taxon>
        <taxon>Actinomycetes</taxon>
        <taxon>Kitasatosporales</taxon>
        <taxon>Streptomycetaceae</taxon>
        <taxon>Streptomyces</taxon>
    </lineage>
</organism>
<evidence type="ECO:0000259" key="9">
    <source>
        <dbReference type="PROSITE" id="PS50011"/>
    </source>
</evidence>
<evidence type="ECO:0000313" key="10">
    <source>
        <dbReference type="EMBL" id="PRH76244.1"/>
    </source>
</evidence>
<name>A0A2S9PPA8_9ACTN</name>
<evidence type="ECO:0000256" key="7">
    <source>
        <dbReference type="PROSITE-ProRule" id="PRU10141"/>
    </source>
</evidence>
<evidence type="ECO:0000313" key="11">
    <source>
        <dbReference type="Proteomes" id="UP000239322"/>
    </source>
</evidence>
<dbReference type="PANTHER" id="PTHR43289:SF6">
    <property type="entry name" value="SERINE_THREONINE-PROTEIN KINASE NEKL-3"/>
    <property type="match status" value="1"/>
</dbReference>
<evidence type="ECO:0000256" key="1">
    <source>
        <dbReference type="ARBA" id="ARBA00012513"/>
    </source>
</evidence>
<dbReference type="PROSITE" id="PS00108">
    <property type="entry name" value="PROTEIN_KINASE_ST"/>
    <property type="match status" value="1"/>
</dbReference>
<dbReference type="AlphaFoldDB" id="A0A2S9PPA8"/>
<feature type="compositionally biased region" description="Pro residues" evidence="8">
    <location>
        <begin position="39"/>
        <end position="51"/>
    </location>
</feature>
<dbReference type="InterPro" id="IPR017441">
    <property type="entry name" value="Protein_kinase_ATP_BS"/>
</dbReference>
<dbReference type="InterPro" id="IPR011009">
    <property type="entry name" value="Kinase-like_dom_sf"/>
</dbReference>
<feature type="compositionally biased region" description="Basic and acidic residues" evidence="8">
    <location>
        <begin position="464"/>
        <end position="473"/>
    </location>
</feature>
<dbReference type="OrthoDB" id="9762169at2"/>
<protein>
    <recommendedName>
        <fullName evidence="1">non-specific serine/threonine protein kinase</fullName>
        <ecNumber evidence="1">2.7.11.1</ecNumber>
    </recommendedName>
</protein>
<dbReference type="EMBL" id="PVLV01000540">
    <property type="protein sequence ID" value="PRH76244.1"/>
    <property type="molecule type" value="Genomic_DNA"/>
</dbReference>
<evidence type="ECO:0000256" key="2">
    <source>
        <dbReference type="ARBA" id="ARBA00022527"/>
    </source>
</evidence>
<reference evidence="10 11" key="1">
    <citation type="submission" date="2018-03" db="EMBL/GenBank/DDBJ databases">
        <title>Novel Streptomyces sp. from soil.</title>
        <authorList>
            <person name="Tan G.Y.A."/>
            <person name="Lee Z.Y."/>
        </authorList>
    </citation>
    <scope>NUCLEOTIDE SEQUENCE [LARGE SCALE GENOMIC DNA]</scope>
    <source>
        <strain evidence="10 11">ST5x</strain>
    </source>
</reference>
<feature type="compositionally biased region" description="Low complexity" evidence="8">
    <location>
        <begin position="25"/>
        <end position="38"/>
    </location>
</feature>
<dbReference type="Proteomes" id="UP000239322">
    <property type="component" value="Unassembled WGS sequence"/>
</dbReference>
<evidence type="ECO:0000256" key="5">
    <source>
        <dbReference type="ARBA" id="ARBA00022777"/>
    </source>
</evidence>
<evidence type="ECO:0000256" key="3">
    <source>
        <dbReference type="ARBA" id="ARBA00022679"/>
    </source>
</evidence>
<dbReference type="PROSITE" id="PS00107">
    <property type="entry name" value="PROTEIN_KINASE_ATP"/>
    <property type="match status" value="1"/>
</dbReference>
<dbReference type="GO" id="GO:0004674">
    <property type="term" value="F:protein serine/threonine kinase activity"/>
    <property type="evidence" value="ECO:0007669"/>
    <property type="project" value="UniProtKB-KW"/>
</dbReference>
<dbReference type="EC" id="2.7.11.1" evidence="1"/>
<evidence type="ECO:0000256" key="6">
    <source>
        <dbReference type="ARBA" id="ARBA00022840"/>
    </source>
</evidence>
<proteinExistence type="predicted"/>
<feature type="region of interest" description="Disordered" evidence="8">
    <location>
        <begin position="463"/>
        <end position="488"/>
    </location>
</feature>
<dbReference type="SUPFAM" id="SSF56112">
    <property type="entry name" value="Protein kinase-like (PK-like)"/>
    <property type="match status" value="1"/>
</dbReference>
<dbReference type="RefSeq" id="WP_105871438.1">
    <property type="nucleotide sequence ID" value="NZ_PVLV01000540.1"/>
</dbReference>
<dbReference type="GO" id="GO:0005524">
    <property type="term" value="F:ATP binding"/>
    <property type="evidence" value="ECO:0007669"/>
    <property type="project" value="UniProtKB-UniRule"/>
</dbReference>
<feature type="region of interest" description="Disordered" evidence="8">
    <location>
        <begin position="332"/>
        <end position="366"/>
    </location>
</feature>
<feature type="region of interest" description="Disordered" evidence="8">
    <location>
        <begin position="1"/>
        <end position="70"/>
    </location>
</feature>
<feature type="binding site" evidence="7">
    <location>
        <position position="104"/>
    </location>
    <ligand>
        <name>ATP</name>
        <dbReference type="ChEBI" id="CHEBI:30616"/>
    </ligand>
</feature>
<keyword evidence="3" id="KW-0808">Transferase</keyword>
<dbReference type="Gene3D" id="3.30.200.20">
    <property type="entry name" value="Phosphorylase Kinase, domain 1"/>
    <property type="match status" value="1"/>
</dbReference>
<keyword evidence="4 7" id="KW-0547">Nucleotide-binding</keyword>